<keyword evidence="3" id="KW-0732">Signal</keyword>
<dbReference type="GO" id="GO:0042597">
    <property type="term" value="C:periplasmic space"/>
    <property type="evidence" value="ECO:0007669"/>
    <property type="project" value="UniProtKB-SubCell"/>
</dbReference>
<evidence type="ECO:0000256" key="2">
    <source>
        <dbReference type="ARBA" id="ARBA00010742"/>
    </source>
</evidence>
<dbReference type="eggNOG" id="COG0715">
    <property type="taxonomic scope" value="Bacteria"/>
</dbReference>
<protein>
    <submittedName>
        <fullName evidence="5">ABC-type nitrate/sulfonate/bicarbonate transport system, periplasmic component</fullName>
    </submittedName>
</protein>
<gene>
    <name evidence="5" type="ORF">UO65_4465</name>
</gene>
<dbReference type="SUPFAM" id="SSF53850">
    <property type="entry name" value="Periplasmic binding protein-like II"/>
    <property type="match status" value="1"/>
</dbReference>
<dbReference type="PANTHER" id="PTHR30024">
    <property type="entry name" value="ALIPHATIC SULFONATES-BINDING PROTEIN-RELATED"/>
    <property type="match status" value="1"/>
</dbReference>
<name>W7J259_9PSEU</name>
<dbReference type="SMART" id="SM00062">
    <property type="entry name" value="PBPb"/>
    <property type="match status" value="1"/>
</dbReference>
<reference evidence="5 6" key="1">
    <citation type="journal article" date="2014" name="Genome Announc.">
        <title>Draft Genome Sequence of the Antitrypanosomally Active Sponge-Associated Bacterium Actinokineospora sp. Strain EG49.</title>
        <authorList>
            <person name="Harjes J."/>
            <person name="Ryu T."/>
            <person name="Abdelmohsen U.R."/>
            <person name="Moitinho-Silva L."/>
            <person name="Horn H."/>
            <person name="Ravasi T."/>
            <person name="Hentschel U."/>
        </authorList>
    </citation>
    <scope>NUCLEOTIDE SEQUENCE [LARGE SCALE GENOMIC DNA]</scope>
    <source>
        <strain evidence="5 6">EG49</strain>
    </source>
</reference>
<comment type="caution">
    <text evidence="5">The sequence shown here is derived from an EMBL/GenBank/DDBJ whole genome shotgun (WGS) entry which is preliminary data.</text>
</comment>
<accession>W7J259</accession>
<accession>A0A8E2WW33</accession>
<dbReference type="STRING" id="909613.UO65_4465"/>
<feature type="domain" description="Solute-binding protein family 3/N-terminal" evidence="4">
    <location>
        <begin position="59"/>
        <end position="280"/>
    </location>
</feature>
<dbReference type="OrthoDB" id="8892982at2"/>
<dbReference type="InterPro" id="IPR015168">
    <property type="entry name" value="SsuA/THI5"/>
</dbReference>
<dbReference type="PATRIC" id="fig|909613.9.peg.4467"/>
<evidence type="ECO:0000313" key="6">
    <source>
        <dbReference type="Proteomes" id="UP000019277"/>
    </source>
</evidence>
<evidence type="ECO:0000256" key="1">
    <source>
        <dbReference type="ARBA" id="ARBA00004418"/>
    </source>
</evidence>
<evidence type="ECO:0000313" key="5">
    <source>
        <dbReference type="EMBL" id="EWC60219.1"/>
    </source>
</evidence>
<comment type="similarity">
    <text evidence="2">Belongs to the bacterial solute-binding protein SsuA/TauA family.</text>
</comment>
<sequence length="349" mass="36309">MVQSGGSPGHGARSRGLFRTLRAGAAVTAVALVASGCGLLGGSDDADAGSSTGPVEKATVRVAIIPSTDMAPLWVAKTQGYFTEQGIEVEFVTKGGGGDVITSLLGGDVDFAFASYPLLVQAQQKGRGATNIKVVADASAAKPDTTAVVVAKNSPLRSPADLQGKKIAVTSTGSMADLAVLAGMKAAKADTAGIQWQQMKFPDMLPKLGTGEIDAAFLVEPFLSIAQAQLGVWTVFQPMTGRLEGIALNGYAALEKTTQQYPKTVAAFQRGVEKAHREAATRSGDDAVRQALIQNANVKPEIGPVLHLPDYPITTDVTRLQRVPDLLKEFGLIAEPFDIKPMVLATPAG</sequence>
<dbReference type="Proteomes" id="UP000019277">
    <property type="component" value="Unassembled WGS sequence"/>
</dbReference>
<organism evidence="5 6">
    <name type="scientific">Actinokineospora spheciospongiae</name>
    <dbReference type="NCBI Taxonomy" id="909613"/>
    <lineage>
        <taxon>Bacteria</taxon>
        <taxon>Bacillati</taxon>
        <taxon>Actinomycetota</taxon>
        <taxon>Actinomycetes</taxon>
        <taxon>Pseudonocardiales</taxon>
        <taxon>Pseudonocardiaceae</taxon>
        <taxon>Actinokineospora</taxon>
    </lineage>
</organism>
<dbReference type="PANTHER" id="PTHR30024:SF47">
    <property type="entry name" value="TAURINE-BINDING PERIPLASMIC PROTEIN"/>
    <property type="match status" value="1"/>
</dbReference>
<evidence type="ECO:0000256" key="3">
    <source>
        <dbReference type="ARBA" id="ARBA00022729"/>
    </source>
</evidence>
<dbReference type="Gene3D" id="3.40.190.10">
    <property type="entry name" value="Periplasmic binding protein-like II"/>
    <property type="match status" value="2"/>
</dbReference>
<dbReference type="Pfam" id="PF09084">
    <property type="entry name" value="NMT1"/>
    <property type="match status" value="1"/>
</dbReference>
<dbReference type="InterPro" id="IPR001638">
    <property type="entry name" value="Solute-binding_3/MltF_N"/>
</dbReference>
<comment type="subcellular location">
    <subcellularLocation>
        <location evidence="1">Periplasm</location>
    </subcellularLocation>
</comment>
<dbReference type="RefSeq" id="WP_052021534.1">
    <property type="nucleotide sequence ID" value="NZ_AYXG01000166.1"/>
</dbReference>
<dbReference type="EMBL" id="AYXG01000166">
    <property type="protein sequence ID" value="EWC60219.1"/>
    <property type="molecule type" value="Genomic_DNA"/>
</dbReference>
<evidence type="ECO:0000259" key="4">
    <source>
        <dbReference type="SMART" id="SM00062"/>
    </source>
</evidence>
<dbReference type="AlphaFoldDB" id="W7J259"/>
<keyword evidence="6" id="KW-1185">Reference proteome</keyword>
<proteinExistence type="inferred from homology"/>